<evidence type="ECO:0000313" key="2">
    <source>
        <dbReference type="EMBL" id="KAJ1125569.1"/>
    </source>
</evidence>
<reference evidence="2" key="1">
    <citation type="journal article" date="2022" name="bioRxiv">
        <title>Sequencing and chromosome-scale assembly of the giantPleurodeles waltlgenome.</title>
        <authorList>
            <person name="Brown T."/>
            <person name="Elewa A."/>
            <person name="Iarovenko S."/>
            <person name="Subramanian E."/>
            <person name="Araus A.J."/>
            <person name="Petzold A."/>
            <person name="Susuki M."/>
            <person name="Suzuki K.-i.T."/>
            <person name="Hayashi T."/>
            <person name="Toyoda A."/>
            <person name="Oliveira C."/>
            <person name="Osipova E."/>
            <person name="Leigh N.D."/>
            <person name="Simon A."/>
            <person name="Yun M.H."/>
        </authorList>
    </citation>
    <scope>NUCLEOTIDE SEQUENCE</scope>
    <source>
        <strain evidence="2">20211129_DDA</strain>
        <tissue evidence="2">Liver</tissue>
    </source>
</reference>
<dbReference type="AlphaFoldDB" id="A0AAV7PFF3"/>
<feature type="transmembrane region" description="Helical" evidence="1">
    <location>
        <begin position="57"/>
        <end position="80"/>
    </location>
</feature>
<evidence type="ECO:0000256" key="1">
    <source>
        <dbReference type="SAM" id="Phobius"/>
    </source>
</evidence>
<keyword evidence="1" id="KW-1133">Transmembrane helix</keyword>
<keyword evidence="1" id="KW-0812">Transmembrane</keyword>
<sequence length="96" mass="11205">METKGGVTRSRDSKDFFEEKQLVTLRPNTRWRAIAEHAYLQRQMPSNLWLCMLQGAWYRYLLCFLLLAIASASSYNFMLWNARNIDSGVKKLISAI</sequence>
<dbReference type="EMBL" id="JANPWB010000011">
    <property type="protein sequence ID" value="KAJ1125569.1"/>
    <property type="molecule type" value="Genomic_DNA"/>
</dbReference>
<name>A0AAV7PFF3_PLEWA</name>
<keyword evidence="1" id="KW-0472">Membrane</keyword>
<keyword evidence="3" id="KW-1185">Reference proteome</keyword>
<evidence type="ECO:0000313" key="3">
    <source>
        <dbReference type="Proteomes" id="UP001066276"/>
    </source>
</evidence>
<organism evidence="2 3">
    <name type="scientific">Pleurodeles waltl</name>
    <name type="common">Iberian ribbed newt</name>
    <dbReference type="NCBI Taxonomy" id="8319"/>
    <lineage>
        <taxon>Eukaryota</taxon>
        <taxon>Metazoa</taxon>
        <taxon>Chordata</taxon>
        <taxon>Craniata</taxon>
        <taxon>Vertebrata</taxon>
        <taxon>Euteleostomi</taxon>
        <taxon>Amphibia</taxon>
        <taxon>Batrachia</taxon>
        <taxon>Caudata</taxon>
        <taxon>Salamandroidea</taxon>
        <taxon>Salamandridae</taxon>
        <taxon>Pleurodelinae</taxon>
        <taxon>Pleurodeles</taxon>
    </lineage>
</organism>
<proteinExistence type="predicted"/>
<comment type="caution">
    <text evidence="2">The sequence shown here is derived from an EMBL/GenBank/DDBJ whole genome shotgun (WGS) entry which is preliminary data.</text>
</comment>
<protein>
    <submittedName>
        <fullName evidence="2">Uncharacterized protein</fullName>
    </submittedName>
</protein>
<dbReference type="Proteomes" id="UP001066276">
    <property type="component" value="Chromosome 7"/>
</dbReference>
<accession>A0AAV7PFF3</accession>
<gene>
    <name evidence="2" type="ORF">NDU88_003997</name>
</gene>